<feature type="region of interest" description="Disordered" evidence="1">
    <location>
        <begin position="87"/>
        <end position="121"/>
    </location>
</feature>
<name>A0AAV9ZAN5_9AGAR</name>
<organism evidence="2 3">
    <name type="scientific">Favolaschia claudopus</name>
    <dbReference type="NCBI Taxonomy" id="2862362"/>
    <lineage>
        <taxon>Eukaryota</taxon>
        <taxon>Fungi</taxon>
        <taxon>Dikarya</taxon>
        <taxon>Basidiomycota</taxon>
        <taxon>Agaricomycotina</taxon>
        <taxon>Agaricomycetes</taxon>
        <taxon>Agaricomycetidae</taxon>
        <taxon>Agaricales</taxon>
        <taxon>Marasmiineae</taxon>
        <taxon>Mycenaceae</taxon>
        <taxon>Favolaschia</taxon>
    </lineage>
</organism>
<dbReference type="EMBL" id="JAWWNJ010000178">
    <property type="protein sequence ID" value="KAK6974823.1"/>
    <property type="molecule type" value="Genomic_DNA"/>
</dbReference>
<keyword evidence="3" id="KW-1185">Reference proteome</keyword>
<reference evidence="2 3" key="1">
    <citation type="journal article" date="2024" name="J Genomics">
        <title>Draft genome sequencing and assembly of Favolaschia claudopus CIRM-BRFM 2984 isolated from oak limbs.</title>
        <authorList>
            <person name="Navarro D."/>
            <person name="Drula E."/>
            <person name="Chaduli D."/>
            <person name="Cazenave R."/>
            <person name="Ahrendt S."/>
            <person name="Wang J."/>
            <person name="Lipzen A."/>
            <person name="Daum C."/>
            <person name="Barry K."/>
            <person name="Grigoriev I.V."/>
            <person name="Favel A."/>
            <person name="Rosso M.N."/>
            <person name="Martin F."/>
        </authorList>
    </citation>
    <scope>NUCLEOTIDE SEQUENCE [LARGE SCALE GENOMIC DNA]</scope>
    <source>
        <strain evidence="2 3">CIRM-BRFM 2984</strain>
    </source>
</reference>
<evidence type="ECO:0000256" key="1">
    <source>
        <dbReference type="SAM" id="MobiDB-lite"/>
    </source>
</evidence>
<evidence type="ECO:0000313" key="2">
    <source>
        <dbReference type="EMBL" id="KAK6974823.1"/>
    </source>
</evidence>
<accession>A0AAV9ZAN5</accession>
<dbReference type="AlphaFoldDB" id="A0AAV9ZAN5"/>
<dbReference type="Proteomes" id="UP001362999">
    <property type="component" value="Unassembled WGS sequence"/>
</dbReference>
<sequence length="204" mass="22451">MRQALVLTISLVTYPRKHVSHSSRLHHPLYIVESSGRIGGIEMEYPLALRIQGGSGLRIEVSLSSPPSRWPASPAYIARLRPRFIPSTTDGRGQLARPSVVEERHPQLPPAPPPSPTAFGSRHKGVLAPISPLIHSDRPSSPPFASTCTIPWVLTPAPPHTSAPYPMLPSLCTQCHVTERSLHFAEYIKLVSLKTHGRRKLRGE</sequence>
<feature type="compositionally biased region" description="Pro residues" evidence="1">
    <location>
        <begin position="107"/>
        <end position="116"/>
    </location>
</feature>
<gene>
    <name evidence="2" type="ORF">R3P38DRAFT_3238586</name>
</gene>
<comment type="caution">
    <text evidence="2">The sequence shown here is derived from an EMBL/GenBank/DDBJ whole genome shotgun (WGS) entry which is preliminary data.</text>
</comment>
<evidence type="ECO:0000313" key="3">
    <source>
        <dbReference type="Proteomes" id="UP001362999"/>
    </source>
</evidence>
<protein>
    <submittedName>
        <fullName evidence="2">Uncharacterized protein</fullName>
    </submittedName>
</protein>
<proteinExistence type="predicted"/>